<dbReference type="Proteomes" id="UP001321861">
    <property type="component" value="Chromosome"/>
</dbReference>
<dbReference type="CDD" id="cd24133">
    <property type="entry name" value="ASKHA_NBD_TsaD_bac"/>
    <property type="match status" value="1"/>
</dbReference>
<feature type="binding site" evidence="8">
    <location>
        <begin position="138"/>
        <end position="142"/>
    </location>
    <ligand>
        <name>substrate</name>
    </ligand>
</feature>
<name>A0AAU9D8P8_9LACO</name>
<accession>A0AAU9D8P8</accession>
<feature type="binding site" evidence="8">
    <location>
        <position position="306"/>
    </location>
    <ligand>
        <name>Fe cation</name>
        <dbReference type="ChEBI" id="CHEBI:24875"/>
    </ligand>
</feature>
<reference evidence="10 11" key="1">
    <citation type="journal article" date="2023" name="Microbiol. Spectr.">
        <title>Symbiosis of Carpenter Bees with Uncharacterized Lactic Acid Bacteria Showing NAD Auxotrophy.</title>
        <authorList>
            <person name="Kawasaki S."/>
            <person name="Ozawa K."/>
            <person name="Mori T."/>
            <person name="Yamamoto A."/>
            <person name="Ito M."/>
            <person name="Ohkuma M."/>
            <person name="Sakamoto M."/>
            <person name="Matsutani M."/>
        </authorList>
    </citation>
    <scope>NUCLEOTIDE SEQUENCE [LARGE SCALE GENOMIC DNA]</scope>
    <source>
        <strain evidence="10 11">XA3</strain>
    </source>
</reference>
<feature type="binding site" evidence="8">
    <location>
        <position position="184"/>
    </location>
    <ligand>
        <name>substrate</name>
    </ligand>
</feature>
<dbReference type="EC" id="2.3.1.234" evidence="8"/>
<dbReference type="FunFam" id="3.30.420.40:FF:000040">
    <property type="entry name" value="tRNA N6-adenosine threonylcarbamoyltransferase"/>
    <property type="match status" value="1"/>
</dbReference>
<evidence type="ECO:0000259" key="9">
    <source>
        <dbReference type="Pfam" id="PF00814"/>
    </source>
</evidence>
<feature type="binding site" evidence="8">
    <location>
        <position position="276"/>
    </location>
    <ligand>
        <name>substrate</name>
    </ligand>
</feature>
<evidence type="ECO:0000256" key="6">
    <source>
        <dbReference type="ARBA" id="ARBA00023315"/>
    </source>
</evidence>
<feature type="binding site" evidence="8">
    <location>
        <position position="171"/>
    </location>
    <ligand>
        <name>substrate</name>
    </ligand>
</feature>
<dbReference type="NCBIfam" id="TIGR03723">
    <property type="entry name" value="T6A_TsaD_YgjD"/>
    <property type="match status" value="1"/>
</dbReference>
<feature type="binding site" evidence="8">
    <location>
        <position position="120"/>
    </location>
    <ligand>
        <name>Fe cation</name>
        <dbReference type="ChEBI" id="CHEBI:24875"/>
    </ligand>
</feature>
<dbReference type="GO" id="GO:0002949">
    <property type="term" value="P:tRNA threonylcarbamoyladenosine modification"/>
    <property type="evidence" value="ECO:0007669"/>
    <property type="project" value="UniProtKB-UniRule"/>
</dbReference>
<dbReference type="PRINTS" id="PR00789">
    <property type="entry name" value="OSIALOPTASE"/>
</dbReference>
<dbReference type="InterPro" id="IPR000905">
    <property type="entry name" value="Gcp-like_dom"/>
</dbReference>
<keyword evidence="2 8" id="KW-0808">Transferase</keyword>
<comment type="similarity">
    <text evidence="8">Belongs to the KAE1 / TsaD family.</text>
</comment>
<organism evidence="10 11">
    <name type="scientific">Xylocopilactobacillus apicola</name>
    <dbReference type="NCBI Taxonomy" id="2932184"/>
    <lineage>
        <taxon>Bacteria</taxon>
        <taxon>Bacillati</taxon>
        <taxon>Bacillota</taxon>
        <taxon>Bacilli</taxon>
        <taxon>Lactobacillales</taxon>
        <taxon>Lactobacillaceae</taxon>
        <taxon>Xylocopilactobacillus</taxon>
    </lineage>
</organism>
<comment type="cofactor">
    <cofactor evidence="8">
        <name>Fe(2+)</name>
        <dbReference type="ChEBI" id="CHEBI:29033"/>
    </cofactor>
    <text evidence="8">Binds 1 Fe(2+) ion per subunit.</text>
</comment>
<proteinExistence type="inferred from homology"/>
<evidence type="ECO:0000256" key="4">
    <source>
        <dbReference type="ARBA" id="ARBA00022723"/>
    </source>
</evidence>
<evidence type="ECO:0000256" key="2">
    <source>
        <dbReference type="ARBA" id="ARBA00022679"/>
    </source>
</evidence>
<dbReference type="NCBIfam" id="TIGR00329">
    <property type="entry name" value="gcp_kae1"/>
    <property type="match status" value="1"/>
</dbReference>
<feature type="binding site" evidence="8">
    <location>
        <position position="116"/>
    </location>
    <ligand>
        <name>Fe cation</name>
        <dbReference type="ChEBI" id="CHEBI:24875"/>
    </ligand>
</feature>
<sequence length="342" mass="37013">MVEDQQIILGIESSCDETSVGIVRNEHELLANVITSQIKSHQRFGGVVPEVASRHHLEYINYCIEEAIKQAKIKKSDLNGIACTYGPGLAGCLMVGLTAAKVMAADLNLPFYGVNHMAGHIYAAAIDHKIKFPALALLVSGGHTEFVYMKDELSFEIIGTTLDDAVGEAYDKIGRLIGFNYPAGKTIDEAAKKGTANYELPRPMMNRPDLNFSFSGLKTAVRDLVEKEKRHGTLEVNDLAASFQEAVVEVLISKTKKALNQISVRELIVGGGVAANSLLKSKLIELIQIDFPHCQLTIPPLRLCGDNGAMIAAFGSVLAKNQITSPLTLDSDPGLSFNFSLT</sequence>
<dbReference type="GO" id="GO:0005737">
    <property type="term" value="C:cytoplasm"/>
    <property type="evidence" value="ECO:0007669"/>
    <property type="project" value="UniProtKB-SubCell"/>
</dbReference>
<dbReference type="FunFam" id="3.30.420.40:FF:000012">
    <property type="entry name" value="tRNA N6-adenosine threonylcarbamoyltransferase"/>
    <property type="match status" value="1"/>
</dbReference>
<dbReference type="InterPro" id="IPR017861">
    <property type="entry name" value="KAE1/TsaD"/>
</dbReference>
<dbReference type="PANTHER" id="PTHR11735">
    <property type="entry name" value="TRNA N6-ADENOSINE THREONYLCARBAMOYLTRANSFERASE"/>
    <property type="match status" value="1"/>
</dbReference>
<dbReference type="EMBL" id="AP026802">
    <property type="protein sequence ID" value="BDR58766.1"/>
    <property type="molecule type" value="Genomic_DNA"/>
</dbReference>
<evidence type="ECO:0000256" key="8">
    <source>
        <dbReference type="HAMAP-Rule" id="MF_01445"/>
    </source>
</evidence>
<dbReference type="AlphaFoldDB" id="A0AAU9D8P8"/>
<dbReference type="InterPro" id="IPR022450">
    <property type="entry name" value="TsaD"/>
</dbReference>
<evidence type="ECO:0000256" key="7">
    <source>
        <dbReference type="ARBA" id="ARBA00048117"/>
    </source>
</evidence>
<keyword evidence="5 8" id="KW-0408">Iron</keyword>
<comment type="subcellular location">
    <subcellularLocation>
        <location evidence="8">Cytoplasm</location>
    </subcellularLocation>
</comment>
<evidence type="ECO:0000313" key="10">
    <source>
        <dbReference type="EMBL" id="BDR58766.1"/>
    </source>
</evidence>
<comment type="catalytic activity">
    <reaction evidence="7 8">
        <text>L-threonylcarbamoyladenylate + adenosine(37) in tRNA = N(6)-L-threonylcarbamoyladenosine(37) in tRNA + AMP + H(+)</text>
        <dbReference type="Rhea" id="RHEA:37059"/>
        <dbReference type="Rhea" id="RHEA-COMP:10162"/>
        <dbReference type="Rhea" id="RHEA-COMP:10163"/>
        <dbReference type="ChEBI" id="CHEBI:15378"/>
        <dbReference type="ChEBI" id="CHEBI:73682"/>
        <dbReference type="ChEBI" id="CHEBI:74411"/>
        <dbReference type="ChEBI" id="CHEBI:74418"/>
        <dbReference type="ChEBI" id="CHEBI:456215"/>
        <dbReference type="EC" id="2.3.1.234"/>
    </reaction>
</comment>
<dbReference type="PANTHER" id="PTHR11735:SF6">
    <property type="entry name" value="TRNA N6-ADENOSINE THREONYLCARBAMOYLTRANSFERASE, MITOCHONDRIAL"/>
    <property type="match status" value="1"/>
</dbReference>
<dbReference type="RefSeq" id="WP_317634598.1">
    <property type="nucleotide sequence ID" value="NZ_AP026802.1"/>
</dbReference>
<keyword evidence="11" id="KW-1185">Reference proteome</keyword>
<dbReference type="InterPro" id="IPR043129">
    <property type="entry name" value="ATPase_NBD"/>
</dbReference>
<keyword evidence="4 8" id="KW-0479">Metal-binding</keyword>
<dbReference type="KEGG" id="xap:XA3_12070"/>
<protein>
    <recommendedName>
        <fullName evidence="8">tRNA N6-adenosine threonylcarbamoyltransferase</fullName>
        <ecNumber evidence="8">2.3.1.234</ecNumber>
    </recommendedName>
    <alternativeName>
        <fullName evidence="8">N6-L-threonylcarbamoyladenine synthase</fullName>
        <shortName evidence="8">t(6)A synthase</shortName>
    </alternativeName>
    <alternativeName>
        <fullName evidence="8">t(6)A37 threonylcarbamoyladenosine biosynthesis protein TsaD</fullName>
    </alternativeName>
    <alternativeName>
        <fullName evidence="8">tRNA threonylcarbamoyladenosine biosynthesis protein TsaD</fullName>
    </alternativeName>
</protein>
<keyword evidence="1 8" id="KW-0963">Cytoplasm</keyword>
<dbReference type="GO" id="GO:0005506">
    <property type="term" value="F:iron ion binding"/>
    <property type="evidence" value="ECO:0007669"/>
    <property type="project" value="UniProtKB-UniRule"/>
</dbReference>
<keyword evidence="3 8" id="KW-0819">tRNA processing</keyword>
<evidence type="ECO:0000256" key="5">
    <source>
        <dbReference type="ARBA" id="ARBA00023004"/>
    </source>
</evidence>
<dbReference type="HAMAP" id="MF_01445">
    <property type="entry name" value="TsaD"/>
    <property type="match status" value="1"/>
</dbReference>
<comment type="function">
    <text evidence="8">Required for the formation of a threonylcarbamoyl group on adenosine at position 37 (t(6)A37) in tRNAs that read codons beginning with adenine. Is involved in the transfer of the threonylcarbamoyl moiety of threonylcarbamoyl-AMP (TC-AMP) to the N6 group of A37, together with TsaE and TsaB. TsaD likely plays a direct catalytic role in this reaction.</text>
</comment>
<evidence type="ECO:0000256" key="1">
    <source>
        <dbReference type="ARBA" id="ARBA00022490"/>
    </source>
</evidence>
<dbReference type="GO" id="GO:0061711">
    <property type="term" value="F:tRNA N(6)-L-threonylcarbamoyladenine synthase activity"/>
    <property type="evidence" value="ECO:0007669"/>
    <property type="project" value="UniProtKB-EC"/>
</dbReference>
<feature type="binding site" evidence="8">
    <location>
        <position position="188"/>
    </location>
    <ligand>
        <name>substrate</name>
    </ligand>
</feature>
<dbReference type="SUPFAM" id="SSF53067">
    <property type="entry name" value="Actin-like ATPase domain"/>
    <property type="match status" value="1"/>
</dbReference>
<dbReference type="Gene3D" id="3.30.420.40">
    <property type="match status" value="2"/>
</dbReference>
<evidence type="ECO:0000256" key="3">
    <source>
        <dbReference type="ARBA" id="ARBA00022694"/>
    </source>
</evidence>
<evidence type="ECO:0000313" key="11">
    <source>
        <dbReference type="Proteomes" id="UP001321861"/>
    </source>
</evidence>
<feature type="domain" description="Gcp-like" evidence="9">
    <location>
        <begin position="28"/>
        <end position="312"/>
    </location>
</feature>
<dbReference type="Pfam" id="PF00814">
    <property type="entry name" value="TsaD"/>
    <property type="match status" value="1"/>
</dbReference>
<keyword evidence="6 8" id="KW-0012">Acyltransferase</keyword>
<gene>
    <name evidence="8 10" type="primary">tsaD</name>
    <name evidence="10" type="ORF">XA3_12070</name>
</gene>